<comment type="caution">
    <text evidence="3">The sequence shown here is derived from an EMBL/GenBank/DDBJ whole genome shotgun (WGS) entry which is preliminary data.</text>
</comment>
<dbReference type="EMBL" id="JBBNAE010000001">
    <property type="protein sequence ID" value="KAK9153484.1"/>
    <property type="molecule type" value="Genomic_DNA"/>
</dbReference>
<reference evidence="3 4" key="1">
    <citation type="submission" date="2024-01" db="EMBL/GenBank/DDBJ databases">
        <title>Genome assemblies of Stephania.</title>
        <authorList>
            <person name="Yang L."/>
        </authorList>
    </citation>
    <scope>NUCLEOTIDE SEQUENCE [LARGE SCALE GENOMIC DNA]</scope>
    <source>
        <strain evidence="3">QJT</strain>
        <tissue evidence="3">Leaf</tissue>
    </source>
</reference>
<dbReference type="Proteomes" id="UP001417504">
    <property type="component" value="Unassembled WGS sequence"/>
</dbReference>
<proteinExistence type="predicted"/>
<feature type="region of interest" description="Disordered" evidence="1">
    <location>
        <begin position="32"/>
        <end position="61"/>
    </location>
</feature>
<protein>
    <submittedName>
        <fullName evidence="3">Uncharacterized protein</fullName>
    </submittedName>
</protein>
<keyword evidence="2" id="KW-0472">Membrane</keyword>
<evidence type="ECO:0000313" key="3">
    <source>
        <dbReference type="EMBL" id="KAK9153484.1"/>
    </source>
</evidence>
<feature type="region of interest" description="Disordered" evidence="1">
    <location>
        <begin position="139"/>
        <end position="171"/>
    </location>
</feature>
<gene>
    <name evidence="3" type="ORF">Sjap_000964</name>
</gene>
<keyword evidence="2" id="KW-1133">Transmembrane helix</keyword>
<sequence length="171" mass="18455">MFIGGIVVFIFVVSISLHLLLLYFHRRCGSSDNDENDVEAPAVRSSGRRVAPEEVDSQSDHRNPLLESLPLFPLEMLSVLLTLSISNGKNGSDSRSGFRWSDWLSISSGATLLPKDLTAGASQVVFIVVGRSAAAVEVAEEEVEGDGDHKDEHDNAADEHQAGIHSASSDR</sequence>
<name>A0AAP0KKU9_9MAGN</name>
<organism evidence="3 4">
    <name type="scientific">Stephania japonica</name>
    <dbReference type="NCBI Taxonomy" id="461633"/>
    <lineage>
        <taxon>Eukaryota</taxon>
        <taxon>Viridiplantae</taxon>
        <taxon>Streptophyta</taxon>
        <taxon>Embryophyta</taxon>
        <taxon>Tracheophyta</taxon>
        <taxon>Spermatophyta</taxon>
        <taxon>Magnoliopsida</taxon>
        <taxon>Ranunculales</taxon>
        <taxon>Menispermaceae</taxon>
        <taxon>Menispermoideae</taxon>
        <taxon>Cissampelideae</taxon>
        <taxon>Stephania</taxon>
    </lineage>
</organism>
<keyword evidence="2" id="KW-0812">Transmembrane</keyword>
<keyword evidence="4" id="KW-1185">Reference proteome</keyword>
<evidence type="ECO:0000256" key="2">
    <source>
        <dbReference type="SAM" id="Phobius"/>
    </source>
</evidence>
<dbReference type="AlphaFoldDB" id="A0AAP0KKU9"/>
<evidence type="ECO:0000256" key="1">
    <source>
        <dbReference type="SAM" id="MobiDB-lite"/>
    </source>
</evidence>
<feature type="transmembrane region" description="Helical" evidence="2">
    <location>
        <begin position="6"/>
        <end position="24"/>
    </location>
</feature>
<accession>A0AAP0KKU9</accession>
<evidence type="ECO:0000313" key="4">
    <source>
        <dbReference type="Proteomes" id="UP001417504"/>
    </source>
</evidence>
<feature type="compositionally biased region" description="Basic and acidic residues" evidence="1">
    <location>
        <begin position="146"/>
        <end position="171"/>
    </location>
</feature>